<keyword evidence="7" id="KW-1185">Reference proteome</keyword>
<evidence type="ECO:0000259" key="3">
    <source>
        <dbReference type="Pfam" id="PF05089"/>
    </source>
</evidence>
<feature type="domain" description="Alpha-N-acetylglucosaminidase tim-barrel" evidence="3">
    <location>
        <begin position="143"/>
        <end position="389"/>
    </location>
</feature>
<dbReference type="Pfam" id="PF12971">
    <property type="entry name" value="NAGLU_N"/>
    <property type="match status" value="1"/>
</dbReference>
<feature type="domain" description="Alpha-N-acetylglucosaminidase N-terminal" evidence="4">
    <location>
        <begin position="44"/>
        <end position="128"/>
    </location>
</feature>
<gene>
    <name evidence="6" type="ORF">OSB1V03_LOCUS15161</name>
</gene>
<dbReference type="Pfam" id="PF12972">
    <property type="entry name" value="NAGLU_C"/>
    <property type="match status" value="1"/>
</dbReference>
<dbReference type="EMBL" id="CAJPIZ010015288">
    <property type="protein sequence ID" value="CAG2115196.1"/>
    <property type="molecule type" value="Genomic_DNA"/>
</dbReference>
<evidence type="ECO:0000256" key="1">
    <source>
        <dbReference type="ARBA" id="ARBA00022801"/>
    </source>
</evidence>
<dbReference type="PANTHER" id="PTHR12872:SF1">
    <property type="entry name" value="ALPHA-N-ACETYLGLUCOSAMINIDASE"/>
    <property type="match status" value="1"/>
</dbReference>
<dbReference type="InterPro" id="IPR024732">
    <property type="entry name" value="NAGLU_C"/>
</dbReference>
<organism evidence="6">
    <name type="scientific">Medioppia subpectinata</name>
    <dbReference type="NCBI Taxonomy" id="1979941"/>
    <lineage>
        <taxon>Eukaryota</taxon>
        <taxon>Metazoa</taxon>
        <taxon>Ecdysozoa</taxon>
        <taxon>Arthropoda</taxon>
        <taxon>Chelicerata</taxon>
        <taxon>Arachnida</taxon>
        <taxon>Acari</taxon>
        <taxon>Acariformes</taxon>
        <taxon>Sarcoptiformes</taxon>
        <taxon>Oribatida</taxon>
        <taxon>Brachypylina</taxon>
        <taxon>Oppioidea</taxon>
        <taxon>Oppiidae</taxon>
        <taxon>Medioppia</taxon>
    </lineage>
</organism>
<dbReference type="Gene3D" id="3.30.379.10">
    <property type="entry name" value="Chitobiase/beta-hexosaminidase domain 2-like"/>
    <property type="match status" value="1"/>
</dbReference>
<dbReference type="AlphaFoldDB" id="A0A7R9L640"/>
<dbReference type="Gene3D" id="1.20.120.670">
    <property type="entry name" value="N-acetyl-b-d-glucoasminidase"/>
    <property type="match status" value="1"/>
</dbReference>
<evidence type="ECO:0008006" key="8">
    <source>
        <dbReference type="Google" id="ProtNLM"/>
    </source>
</evidence>
<feature type="chain" id="PRO_5036211111" description="Alpha-N-acetylglucosaminidase" evidence="2">
    <location>
        <begin position="22"/>
        <end position="619"/>
    </location>
</feature>
<keyword evidence="1" id="KW-0378">Hydrolase</keyword>
<dbReference type="InterPro" id="IPR007781">
    <property type="entry name" value="NAGLU"/>
</dbReference>
<evidence type="ECO:0000259" key="5">
    <source>
        <dbReference type="Pfam" id="PF12972"/>
    </source>
</evidence>
<dbReference type="Gene3D" id="3.20.20.80">
    <property type="entry name" value="Glycosidases"/>
    <property type="match status" value="1"/>
</dbReference>
<proteinExistence type="predicted"/>
<dbReference type="GO" id="GO:0016787">
    <property type="term" value="F:hydrolase activity"/>
    <property type="evidence" value="ECO:0007669"/>
    <property type="project" value="UniProtKB-KW"/>
</dbReference>
<dbReference type="OrthoDB" id="64736at2759"/>
<evidence type="ECO:0000259" key="4">
    <source>
        <dbReference type="Pfam" id="PF12971"/>
    </source>
</evidence>
<name>A0A7R9L640_9ACAR</name>
<dbReference type="InterPro" id="IPR024240">
    <property type="entry name" value="NAGLU_N"/>
</dbReference>
<evidence type="ECO:0000313" key="6">
    <source>
        <dbReference type="EMBL" id="CAD7634766.1"/>
    </source>
</evidence>
<dbReference type="InterPro" id="IPR029018">
    <property type="entry name" value="Hex-like_dom2"/>
</dbReference>
<sequence>MKTLLILCLTIIGFICKPTTAVTKEIQDLWQISSKTETTAQQTAADELIARIIPKRAHEFQVIIDTKLLQTDNKDKFILESVSNNSIRITATSGVSAANGFNYYLKKYLNCHISWSGDQLNIPDGPLPVISAPLTVVIQDKLRYYQNVCTVSYSMVWWDFKRWEREIDWMAMKGINFPLAFNGQEYVWRKVFQTFGLTIPEIDEYFTGPAFLAWNRMGNVQGWSGPLSDNWHKVQAILQSQILARMRSLGMIPVLPAFAGHVPRNITRIWPKAQVSRLSDWGKFNQTFCCTYFLEPEDPHFVQIGSAFISEYTSMYGTDHFYNTDLFNEMTPKTNQTSYLTDCGNAVYQSLIKSDPQSVWVMQGWLFVNDPGYWHKEQAKALLTSVPKDVFEARAKYENMLGIGLTPEGIEQNDIIYDFMTESTWYSAPVDLNQWVTQYVRRRYNYINEDITKAWNLLQNSVFTDGIKVHNHGEYTINKRPSLKSHSVLWYKPSDVFNAYKLFINASTVSQLKNSSTFQYDLVDITRQSLQLAFDVIYAKLVLSYEAKNETELKNLSTVILTLMDDMNDILSTNEYYLLGKWINSARALAVSDQERLYNEYQAKNQITIWGPNGNVSVM</sequence>
<dbReference type="InterPro" id="IPR024733">
    <property type="entry name" value="NAGLU_tim-barrel"/>
</dbReference>
<dbReference type="EMBL" id="OC869863">
    <property type="protein sequence ID" value="CAD7634766.1"/>
    <property type="molecule type" value="Genomic_DNA"/>
</dbReference>
<evidence type="ECO:0000313" key="7">
    <source>
        <dbReference type="Proteomes" id="UP000759131"/>
    </source>
</evidence>
<evidence type="ECO:0000256" key="2">
    <source>
        <dbReference type="SAM" id="SignalP"/>
    </source>
</evidence>
<accession>A0A7R9L640</accession>
<protein>
    <recommendedName>
        <fullName evidence="8">Alpha-N-acetylglucosaminidase</fullName>
    </recommendedName>
</protein>
<feature type="non-terminal residue" evidence="6">
    <location>
        <position position="1"/>
    </location>
</feature>
<reference evidence="6" key="1">
    <citation type="submission" date="2020-11" db="EMBL/GenBank/DDBJ databases">
        <authorList>
            <person name="Tran Van P."/>
        </authorList>
    </citation>
    <scope>NUCLEOTIDE SEQUENCE</scope>
</reference>
<feature type="domain" description="Alpha-N-acetylglucosaminidase tim-barrel" evidence="3">
    <location>
        <begin position="391"/>
        <end position="426"/>
    </location>
</feature>
<dbReference type="Proteomes" id="UP000759131">
    <property type="component" value="Unassembled WGS sequence"/>
</dbReference>
<keyword evidence="2" id="KW-0732">Signal</keyword>
<feature type="domain" description="Alpha-N-acetylglucosaminidase C-terminal" evidence="5">
    <location>
        <begin position="435"/>
        <end position="615"/>
    </location>
</feature>
<dbReference type="PANTHER" id="PTHR12872">
    <property type="entry name" value="ALPHA-N-ACETYLGLUCOSAMINIDASE"/>
    <property type="match status" value="1"/>
</dbReference>
<dbReference type="Pfam" id="PF05089">
    <property type="entry name" value="NAGLU"/>
    <property type="match status" value="2"/>
</dbReference>
<feature type="signal peptide" evidence="2">
    <location>
        <begin position="1"/>
        <end position="21"/>
    </location>
</feature>